<evidence type="ECO:0000259" key="5">
    <source>
        <dbReference type="PROSITE" id="PS01124"/>
    </source>
</evidence>
<evidence type="ECO:0000313" key="7">
    <source>
        <dbReference type="Proteomes" id="UP000651057"/>
    </source>
</evidence>
<keyword evidence="1" id="KW-0805">Transcription regulation</keyword>
<keyword evidence="4" id="KW-0472">Membrane</keyword>
<proteinExistence type="predicted"/>
<protein>
    <submittedName>
        <fullName evidence="6">AraC family transcriptional regulator</fullName>
    </submittedName>
</protein>
<reference evidence="6" key="1">
    <citation type="submission" date="2021-01" db="EMBL/GenBank/DDBJ databases">
        <authorList>
            <person name="Zhong Y.L."/>
        </authorList>
    </citation>
    <scope>NUCLEOTIDE SEQUENCE</scope>
    <source>
        <strain evidence="6">KCTC 23302</strain>
    </source>
</reference>
<dbReference type="Proteomes" id="UP000651057">
    <property type="component" value="Unassembled WGS sequence"/>
</dbReference>
<dbReference type="InterPro" id="IPR009057">
    <property type="entry name" value="Homeodomain-like_sf"/>
</dbReference>
<evidence type="ECO:0000313" key="6">
    <source>
        <dbReference type="EMBL" id="MBL0682946.1"/>
    </source>
</evidence>
<dbReference type="PRINTS" id="PR00032">
    <property type="entry name" value="HTHARAC"/>
</dbReference>
<dbReference type="Gene3D" id="1.10.10.60">
    <property type="entry name" value="Homeodomain-like"/>
    <property type="match status" value="1"/>
</dbReference>
<dbReference type="RefSeq" id="WP_201917488.1">
    <property type="nucleotide sequence ID" value="NZ_BAABAX010000023.1"/>
</dbReference>
<dbReference type="GO" id="GO:0043565">
    <property type="term" value="F:sequence-specific DNA binding"/>
    <property type="evidence" value="ECO:0007669"/>
    <property type="project" value="InterPro"/>
</dbReference>
<dbReference type="InterPro" id="IPR020449">
    <property type="entry name" value="Tscrpt_reg_AraC-type_HTH"/>
</dbReference>
<feature type="transmembrane region" description="Helical" evidence="4">
    <location>
        <begin position="83"/>
        <end position="106"/>
    </location>
</feature>
<dbReference type="InterPro" id="IPR018060">
    <property type="entry name" value="HTH_AraC"/>
</dbReference>
<sequence>MAFRIGKSVMLNFGNDLEPIFIFAGLAFLLLIGPLLRWYVAGMTQVDFKLPQYYFLELVPFALLFLSSFFVTKNWFDSNNKEAIIVFASVLIFIYLHFAFHIFVAYRQLKKVKKGYPKELQTKSQKAIIVWLRVLIIGFVFIWVSYFLNIIEDTVPYIAGPIMYSMVVYFLSFKAFKLKVTDIDGNVFRKNDDIQLFKQISKLILDDKLYLEPNVSLSSIGKLINRSTQKTSEVINQYSKQNFNDFINQYRINEAKKMLLDSKNYTISAIAFDSGFNSLSSFNTAFKKFEGITPSSFKKSNSI</sequence>
<dbReference type="SUPFAM" id="SSF46689">
    <property type="entry name" value="Homeodomain-like"/>
    <property type="match status" value="1"/>
</dbReference>
<keyword evidence="2" id="KW-0238">DNA-binding</keyword>
<evidence type="ECO:0000256" key="3">
    <source>
        <dbReference type="ARBA" id="ARBA00023163"/>
    </source>
</evidence>
<dbReference type="PANTHER" id="PTHR43280">
    <property type="entry name" value="ARAC-FAMILY TRANSCRIPTIONAL REGULATOR"/>
    <property type="match status" value="1"/>
</dbReference>
<dbReference type="AlphaFoldDB" id="A0A937DAP5"/>
<organism evidence="6 7">
    <name type="scientific">Aquimarina mytili</name>
    <dbReference type="NCBI Taxonomy" id="874423"/>
    <lineage>
        <taxon>Bacteria</taxon>
        <taxon>Pseudomonadati</taxon>
        <taxon>Bacteroidota</taxon>
        <taxon>Flavobacteriia</taxon>
        <taxon>Flavobacteriales</taxon>
        <taxon>Flavobacteriaceae</taxon>
        <taxon>Aquimarina</taxon>
    </lineage>
</organism>
<keyword evidence="4" id="KW-0812">Transmembrane</keyword>
<dbReference type="EMBL" id="JAERQJ010000002">
    <property type="protein sequence ID" value="MBL0682946.1"/>
    <property type="molecule type" value="Genomic_DNA"/>
</dbReference>
<gene>
    <name evidence="6" type="ORF">JJQ60_05435</name>
</gene>
<dbReference type="PROSITE" id="PS01124">
    <property type="entry name" value="HTH_ARAC_FAMILY_2"/>
    <property type="match status" value="1"/>
</dbReference>
<evidence type="ECO:0000256" key="2">
    <source>
        <dbReference type="ARBA" id="ARBA00023125"/>
    </source>
</evidence>
<keyword evidence="7" id="KW-1185">Reference proteome</keyword>
<evidence type="ECO:0000256" key="4">
    <source>
        <dbReference type="SAM" id="Phobius"/>
    </source>
</evidence>
<dbReference type="InterPro" id="IPR018062">
    <property type="entry name" value="HTH_AraC-typ_CS"/>
</dbReference>
<dbReference type="PANTHER" id="PTHR43280:SF29">
    <property type="entry name" value="ARAC-FAMILY TRANSCRIPTIONAL REGULATOR"/>
    <property type="match status" value="1"/>
</dbReference>
<comment type="caution">
    <text evidence="6">The sequence shown here is derived from an EMBL/GenBank/DDBJ whole genome shotgun (WGS) entry which is preliminary data.</text>
</comment>
<dbReference type="SMART" id="SM00342">
    <property type="entry name" value="HTH_ARAC"/>
    <property type="match status" value="1"/>
</dbReference>
<feature type="transmembrane region" description="Helical" evidence="4">
    <location>
        <begin position="20"/>
        <end position="41"/>
    </location>
</feature>
<feature type="domain" description="HTH araC/xylS-type" evidence="5">
    <location>
        <begin position="198"/>
        <end position="300"/>
    </location>
</feature>
<accession>A0A937DAP5</accession>
<feature type="transmembrane region" description="Helical" evidence="4">
    <location>
        <begin position="154"/>
        <end position="171"/>
    </location>
</feature>
<dbReference type="Pfam" id="PF12833">
    <property type="entry name" value="HTH_18"/>
    <property type="match status" value="1"/>
</dbReference>
<dbReference type="GO" id="GO:0003700">
    <property type="term" value="F:DNA-binding transcription factor activity"/>
    <property type="evidence" value="ECO:0007669"/>
    <property type="project" value="InterPro"/>
</dbReference>
<keyword evidence="3" id="KW-0804">Transcription</keyword>
<dbReference type="PROSITE" id="PS00041">
    <property type="entry name" value="HTH_ARAC_FAMILY_1"/>
    <property type="match status" value="1"/>
</dbReference>
<name>A0A937DAP5_9FLAO</name>
<keyword evidence="4" id="KW-1133">Transmembrane helix</keyword>
<feature type="transmembrane region" description="Helical" evidence="4">
    <location>
        <begin position="127"/>
        <end position="148"/>
    </location>
</feature>
<feature type="transmembrane region" description="Helical" evidence="4">
    <location>
        <begin position="53"/>
        <end position="71"/>
    </location>
</feature>
<evidence type="ECO:0000256" key="1">
    <source>
        <dbReference type="ARBA" id="ARBA00023015"/>
    </source>
</evidence>